<proteinExistence type="predicted"/>
<accession>A0ABW2BM02</accession>
<evidence type="ECO:0008006" key="3">
    <source>
        <dbReference type="Google" id="ProtNLM"/>
    </source>
</evidence>
<dbReference type="Proteomes" id="UP001596292">
    <property type="component" value="Unassembled WGS sequence"/>
</dbReference>
<keyword evidence="2" id="KW-1185">Reference proteome</keyword>
<comment type="caution">
    <text evidence="1">The sequence shown here is derived from an EMBL/GenBank/DDBJ whole genome shotgun (WGS) entry which is preliminary data.</text>
</comment>
<gene>
    <name evidence="1" type="ORF">ACFQE0_15545</name>
</gene>
<name>A0ABW2BM02_9HYPH</name>
<protein>
    <recommendedName>
        <fullName evidence="3">Heme-binding protein</fullName>
    </recommendedName>
</protein>
<organism evidence="1 2">
    <name type="scientific">Methylobacterium komagatae</name>
    <dbReference type="NCBI Taxonomy" id="374425"/>
    <lineage>
        <taxon>Bacteria</taxon>
        <taxon>Pseudomonadati</taxon>
        <taxon>Pseudomonadota</taxon>
        <taxon>Alphaproteobacteria</taxon>
        <taxon>Hyphomicrobiales</taxon>
        <taxon>Methylobacteriaceae</taxon>
        <taxon>Methylobacterium</taxon>
    </lineage>
</organism>
<dbReference type="RefSeq" id="WP_378971211.1">
    <property type="nucleotide sequence ID" value="NZ_JBHSWN010000001.1"/>
</dbReference>
<evidence type="ECO:0000313" key="1">
    <source>
        <dbReference type="EMBL" id="MFC6790902.1"/>
    </source>
</evidence>
<reference evidence="2" key="1">
    <citation type="journal article" date="2019" name="Int. J. Syst. Evol. Microbiol.">
        <title>The Global Catalogue of Microorganisms (GCM) 10K type strain sequencing project: providing services to taxonomists for standard genome sequencing and annotation.</title>
        <authorList>
            <consortium name="The Broad Institute Genomics Platform"/>
            <consortium name="The Broad Institute Genome Sequencing Center for Infectious Disease"/>
            <person name="Wu L."/>
            <person name="Ma J."/>
        </authorList>
    </citation>
    <scope>NUCLEOTIDE SEQUENCE [LARGE SCALE GENOMIC DNA]</scope>
    <source>
        <strain evidence="2">CCUG 48316</strain>
    </source>
</reference>
<evidence type="ECO:0000313" key="2">
    <source>
        <dbReference type="Proteomes" id="UP001596292"/>
    </source>
</evidence>
<dbReference type="EMBL" id="JBHSWN010000001">
    <property type="protein sequence ID" value="MFC6790902.1"/>
    <property type="molecule type" value="Genomic_DNA"/>
</dbReference>
<sequence length="143" mass="15318">MIHARIFVLLDDLDGIAVIDRFEGRGLLSVEGMLHVAPDTLVALAGPRRALAQQGARRLGFTPWVVAGRQAGLEIVNGRDERASTLQGFVATPRGLTPASTLSYRFVGDGLVCGGMMLATDTTLEERLSRLLAGEALRSFLAE</sequence>